<proteinExistence type="predicted"/>
<dbReference type="EMBL" id="BARV01025715">
    <property type="protein sequence ID" value="GAI46181.1"/>
    <property type="molecule type" value="Genomic_DNA"/>
</dbReference>
<dbReference type="AlphaFoldDB" id="X1PUH3"/>
<name>X1PUH3_9ZZZZ</name>
<sequence length="124" mass="12900">DAVIGAGGLSGSVSAETPAPKALSFLDFIPGYATRYMVLIGGGLYGEATVVARARYQPKRKAIGFVGLGPGLGVATKKTLEIEPTVSVVLGIDYLINDKYLVSVVVRSVGLLTIGFGLHKGYGW</sequence>
<organism evidence="1">
    <name type="scientific">marine sediment metagenome</name>
    <dbReference type="NCBI Taxonomy" id="412755"/>
    <lineage>
        <taxon>unclassified sequences</taxon>
        <taxon>metagenomes</taxon>
        <taxon>ecological metagenomes</taxon>
    </lineage>
</organism>
<evidence type="ECO:0000313" key="1">
    <source>
        <dbReference type="EMBL" id="GAI46181.1"/>
    </source>
</evidence>
<reference evidence="1" key="1">
    <citation type="journal article" date="2014" name="Front. Microbiol.">
        <title>High frequency of phylogenetically diverse reductive dehalogenase-homologous genes in deep subseafloor sedimentary metagenomes.</title>
        <authorList>
            <person name="Kawai M."/>
            <person name="Futagami T."/>
            <person name="Toyoda A."/>
            <person name="Takaki Y."/>
            <person name="Nishi S."/>
            <person name="Hori S."/>
            <person name="Arai W."/>
            <person name="Tsubouchi T."/>
            <person name="Morono Y."/>
            <person name="Uchiyama I."/>
            <person name="Ito T."/>
            <person name="Fujiyama A."/>
            <person name="Inagaki F."/>
            <person name="Takami H."/>
        </authorList>
    </citation>
    <scope>NUCLEOTIDE SEQUENCE</scope>
    <source>
        <strain evidence="1">Expedition CK06-06</strain>
    </source>
</reference>
<gene>
    <name evidence="1" type="ORF">S06H3_41679</name>
</gene>
<comment type="caution">
    <text evidence="1">The sequence shown here is derived from an EMBL/GenBank/DDBJ whole genome shotgun (WGS) entry which is preliminary data.</text>
</comment>
<protein>
    <submittedName>
        <fullName evidence="1">Uncharacterized protein</fullName>
    </submittedName>
</protein>
<feature type="non-terminal residue" evidence="1">
    <location>
        <position position="1"/>
    </location>
</feature>
<accession>X1PUH3</accession>